<reference evidence="2" key="1">
    <citation type="journal article" date="2019" name="Int. J. Syst. Evol. Microbiol.">
        <title>The Global Catalogue of Microorganisms (GCM) 10K type strain sequencing project: providing services to taxonomists for standard genome sequencing and annotation.</title>
        <authorList>
            <consortium name="The Broad Institute Genomics Platform"/>
            <consortium name="The Broad Institute Genome Sequencing Center for Infectious Disease"/>
            <person name="Wu L."/>
            <person name="Ma J."/>
        </authorList>
    </citation>
    <scope>NUCLEOTIDE SEQUENCE [LARGE SCALE GENOMIC DNA]</scope>
    <source>
        <strain evidence="2">CGMCC 1.12769</strain>
    </source>
</reference>
<dbReference type="Proteomes" id="UP000659344">
    <property type="component" value="Unassembled WGS sequence"/>
</dbReference>
<accession>A0ABQ1Y948</accession>
<name>A0ABQ1Y948_9BACL</name>
<evidence type="ECO:0000313" key="2">
    <source>
        <dbReference type="Proteomes" id="UP000659344"/>
    </source>
</evidence>
<dbReference type="RefSeq" id="WP_188536777.1">
    <property type="nucleotide sequence ID" value="NZ_BMFT01000001.1"/>
</dbReference>
<sequence length="53" mass="5969">MIRIGVFNGSDRDLKLEPMIIKASGTEPSPEVIAYYASQPKEVEKRTDDEKKS</sequence>
<protein>
    <submittedName>
        <fullName evidence="1">Uncharacterized protein</fullName>
    </submittedName>
</protein>
<gene>
    <name evidence="1" type="ORF">GCM10008013_12110</name>
</gene>
<evidence type="ECO:0000313" key="1">
    <source>
        <dbReference type="EMBL" id="GGH16977.1"/>
    </source>
</evidence>
<comment type="caution">
    <text evidence="1">The sequence shown here is derived from an EMBL/GenBank/DDBJ whole genome shotgun (WGS) entry which is preliminary data.</text>
</comment>
<dbReference type="EMBL" id="BMFT01000001">
    <property type="protein sequence ID" value="GGH16977.1"/>
    <property type="molecule type" value="Genomic_DNA"/>
</dbReference>
<organism evidence="1 2">
    <name type="scientific">Paenibacillus segetis</name>
    <dbReference type="NCBI Taxonomy" id="1325360"/>
    <lineage>
        <taxon>Bacteria</taxon>
        <taxon>Bacillati</taxon>
        <taxon>Bacillota</taxon>
        <taxon>Bacilli</taxon>
        <taxon>Bacillales</taxon>
        <taxon>Paenibacillaceae</taxon>
        <taxon>Paenibacillus</taxon>
    </lineage>
</organism>
<proteinExistence type="predicted"/>
<keyword evidence="2" id="KW-1185">Reference proteome</keyword>